<keyword evidence="5" id="KW-1185">Reference proteome</keyword>
<evidence type="ECO:0000313" key="5">
    <source>
        <dbReference type="Proteomes" id="UP000193928"/>
    </source>
</evidence>
<dbReference type="AlphaFoldDB" id="A0A1A6BMU4"/>
<dbReference type="RefSeq" id="WP_065132246.1">
    <property type="nucleotide sequence ID" value="NZ_JACKSU010000060.1"/>
</dbReference>
<proteinExistence type="predicted"/>
<dbReference type="EMBL" id="MAEM01000046">
    <property type="protein sequence ID" value="OBS03663.1"/>
    <property type="molecule type" value="Genomic_DNA"/>
</dbReference>
<evidence type="ECO:0000313" key="3">
    <source>
        <dbReference type="EMBL" id="ORV88122.1"/>
    </source>
</evidence>
<dbReference type="Gene3D" id="3.10.180.10">
    <property type="entry name" value="2,3-Dihydroxybiphenyl 1,2-Dioxygenase, domain 1"/>
    <property type="match status" value="1"/>
</dbReference>
<evidence type="ECO:0000259" key="1">
    <source>
        <dbReference type="PROSITE" id="PS51819"/>
    </source>
</evidence>
<comment type="caution">
    <text evidence="2">The sequence shown here is derived from an EMBL/GenBank/DDBJ whole genome shotgun (WGS) entry which is preliminary data.</text>
</comment>
<accession>A0A1A6BMU4</accession>
<gene>
    <name evidence="2" type="ORF">A9W98_00815</name>
    <name evidence="3" type="ORF">AWC08_22430</name>
</gene>
<name>A0A1A6BMU4_MYCGO</name>
<evidence type="ECO:0000313" key="4">
    <source>
        <dbReference type="Proteomes" id="UP000093757"/>
    </source>
</evidence>
<dbReference type="InterPro" id="IPR037523">
    <property type="entry name" value="VOC_core"/>
</dbReference>
<protein>
    <submittedName>
        <fullName evidence="2">Bleomycin resistance protein</fullName>
    </submittedName>
</protein>
<dbReference type="Pfam" id="PF13669">
    <property type="entry name" value="Glyoxalase_4"/>
    <property type="match status" value="1"/>
</dbReference>
<dbReference type="Proteomes" id="UP000193928">
    <property type="component" value="Unassembled WGS sequence"/>
</dbReference>
<reference evidence="3 5" key="1">
    <citation type="submission" date="2016-01" db="EMBL/GenBank/DDBJ databases">
        <title>The new phylogeny of the genus Mycobacterium.</title>
        <authorList>
            <person name="Tarcisio F."/>
            <person name="Conor M."/>
            <person name="Antonella G."/>
            <person name="Elisabetta G."/>
            <person name="Giulia F.S."/>
            <person name="Sara T."/>
            <person name="Anna F."/>
            <person name="Clotilde B."/>
            <person name="Roberto B."/>
            <person name="Veronica D.S."/>
            <person name="Fabio R."/>
            <person name="Monica P."/>
            <person name="Olivier J."/>
            <person name="Enrico T."/>
            <person name="Nicola S."/>
        </authorList>
    </citation>
    <scope>NUCLEOTIDE SEQUENCE [LARGE SCALE GENOMIC DNA]</scope>
    <source>
        <strain evidence="3 5">DSM 44160</strain>
    </source>
</reference>
<organism evidence="2 4">
    <name type="scientific">Mycobacterium gordonae</name>
    <dbReference type="NCBI Taxonomy" id="1778"/>
    <lineage>
        <taxon>Bacteria</taxon>
        <taxon>Bacillati</taxon>
        <taxon>Actinomycetota</taxon>
        <taxon>Actinomycetes</taxon>
        <taxon>Mycobacteriales</taxon>
        <taxon>Mycobacteriaceae</taxon>
        <taxon>Mycobacterium</taxon>
    </lineage>
</organism>
<dbReference type="PROSITE" id="PS51819">
    <property type="entry name" value="VOC"/>
    <property type="match status" value="1"/>
</dbReference>
<dbReference type="Proteomes" id="UP000093757">
    <property type="component" value="Unassembled WGS sequence"/>
</dbReference>
<dbReference type="SUPFAM" id="SSF54593">
    <property type="entry name" value="Glyoxalase/Bleomycin resistance protein/Dihydroxybiphenyl dioxygenase"/>
    <property type="match status" value="1"/>
</dbReference>
<dbReference type="InterPro" id="IPR029068">
    <property type="entry name" value="Glyas_Bleomycin-R_OHBP_Dase"/>
</dbReference>
<dbReference type="OrthoDB" id="5185674at2"/>
<feature type="domain" description="VOC" evidence="1">
    <location>
        <begin position="9"/>
        <end position="140"/>
    </location>
</feature>
<sequence length="155" mass="16925">MALALQPADLYHIGIVVPDLDAAMARFTELAGYGWIKPMKYTLPFRTVAGTRDLTSNFVYSLEAPHLELIQEVPGTPWVAAPGNAVHHLGYFADNLAETATMLEDNGFSLEMTADVPGSKLAMFAYYVDAGGTRIEVVDRALFPDFPAFLQSQAQ</sequence>
<dbReference type="EMBL" id="LQOY01000072">
    <property type="protein sequence ID" value="ORV88122.1"/>
    <property type="molecule type" value="Genomic_DNA"/>
</dbReference>
<evidence type="ECO:0000313" key="2">
    <source>
        <dbReference type="EMBL" id="OBS03663.1"/>
    </source>
</evidence>
<reference evidence="2 4" key="2">
    <citation type="submission" date="2016-06" db="EMBL/GenBank/DDBJ databases">
        <authorList>
            <person name="Kjaerup R.B."/>
            <person name="Dalgaard T.S."/>
            <person name="Juul-Madsen H.R."/>
        </authorList>
    </citation>
    <scope>NUCLEOTIDE SEQUENCE [LARGE SCALE GENOMIC DNA]</scope>
    <source>
        <strain evidence="2 4">1245752.6</strain>
    </source>
</reference>